<evidence type="ECO:0000259" key="4">
    <source>
        <dbReference type="PROSITE" id="PS50977"/>
    </source>
</evidence>
<protein>
    <recommendedName>
        <fullName evidence="4">HTH tetR-type domain-containing protein</fullName>
    </recommendedName>
</protein>
<organism evidence="5 6">
    <name type="scientific">Paenibacillus helianthi</name>
    <dbReference type="NCBI Taxonomy" id="1349432"/>
    <lineage>
        <taxon>Bacteria</taxon>
        <taxon>Bacillati</taxon>
        <taxon>Bacillota</taxon>
        <taxon>Bacilli</taxon>
        <taxon>Bacillales</taxon>
        <taxon>Paenibacillaceae</taxon>
        <taxon>Paenibacillus</taxon>
    </lineage>
</organism>
<evidence type="ECO:0000256" key="1">
    <source>
        <dbReference type="ARBA" id="ARBA00023125"/>
    </source>
</evidence>
<sequence length="218" mass="24398">MNPRKQGSNPSSNPIPPSNPSSFRNNQDPYVQRILEAARALFTENGLEGVSMYGIAKRAGIGQGSLYRRFTDKGEICSALLSTSSERFLTRLEQELQTTLETDSSIEELRSSIEQVVDFIDQHAELLQMIKSEFTGKKQLTQFEHPIFQRLNAVMAERLRRVADDGKLIAIDPHFAATSLIAVLSPDLYLYQQKLHGSGKKDILEGILTLFVTGLQRS</sequence>
<dbReference type="InterPro" id="IPR050109">
    <property type="entry name" value="HTH-type_TetR-like_transc_reg"/>
</dbReference>
<gene>
    <name evidence="5" type="ORF">A3844_02075</name>
</gene>
<dbReference type="PANTHER" id="PTHR30055">
    <property type="entry name" value="HTH-TYPE TRANSCRIPTIONAL REGULATOR RUTR"/>
    <property type="match status" value="1"/>
</dbReference>
<comment type="caution">
    <text evidence="5">The sequence shown here is derived from an EMBL/GenBank/DDBJ whole genome shotgun (WGS) entry which is preliminary data.</text>
</comment>
<reference evidence="5 6" key="1">
    <citation type="submission" date="2016-03" db="EMBL/GenBank/DDBJ databases">
        <authorList>
            <person name="Sant'Anna F.H."/>
            <person name="Ambrosini A."/>
            <person name="Souza R."/>
            <person name="Bach E."/>
            <person name="Fernandes G."/>
            <person name="Balsanelli E."/>
            <person name="Baura V.A."/>
            <person name="Souza E.M."/>
            <person name="Passaglia L."/>
        </authorList>
    </citation>
    <scope>NUCLEOTIDE SEQUENCE [LARGE SCALE GENOMIC DNA]</scope>
    <source>
        <strain evidence="5 6">P26E</strain>
    </source>
</reference>
<dbReference type="PRINTS" id="PR00455">
    <property type="entry name" value="HTHTETR"/>
</dbReference>
<proteinExistence type="predicted"/>
<dbReference type="InterPro" id="IPR001647">
    <property type="entry name" value="HTH_TetR"/>
</dbReference>
<dbReference type="Gene3D" id="1.10.357.10">
    <property type="entry name" value="Tetracycline Repressor, domain 2"/>
    <property type="match status" value="1"/>
</dbReference>
<feature type="domain" description="HTH tetR-type" evidence="4">
    <location>
        <begin position="28"/>
        <end position="88"/>
    </location>
</feature>
<dbReference type="InterPro" id="IPR036271">
    <property type="entry name" value="Tet_transcr_reg_TetR-rel_C_sf"/>
</dbReference>
<keyword evidence="6" id="KW-1185">Reference proteome</keyword>
<accession>A0ABX3EUM7</accession>
<evidence type="ECO:0000313" key="5">
    <source>
        <dbReference type="EMBL" id="OKP91925.1"/>
    </source>
</evidence>
<dbReference type="EMBL" id="LVWI01000001">
    <property type="protein sequence ID" value="OKP91925.1"/>
    <property type="molecule type" value="Genomic_DNA"/>
</dbReference>
<feature type="DNA-binding region" description="H-T-H motif" evidence="2">
    <location>
        <begin position="51"/>
        <end position="70"/>
    </location>
</feature>
<evidence type="ECO:0000313" key="6">
    <source>
        <dbReference type="Proteomes" id="UP000186058"/>
    </source>
</evidence>
<keyword evidence="1 2" id="KW-0238">DNA-binding</keyword>
<evidence type="ECO:0000256" key="2">
    <source>
        <dbReference type="PROSITE-ProRule" id="PRU00335"/>
    </source>
</evidence>
<dbReference type="PANTHER" id="PTHR30055:SF226">
    <property type="entry name" value="HTH-TYPE TRANSCRIPTIONAL REGULATOR PKSA"/>
    <property type="match status" value="1"/>
</dbReference>
<dbReference type="Pfam" id="PF00440">
    <property type="entry name" value="TetR_N"/>
    <property type="match status" value="1"/>
</dbReference>
<dbReference type="SUPFAM" id="SSF48498">
    <property type="entry name" value="Tetracyclin repressor-like, C-terminal domain"/>
    <property type="match status" value="1"/>
</dbReference>
<dbReference type="PROSITE" id="PS01081">
    <property type="entry name" value="HTH_TETR_1"/>
    <property type="match status" value="1"/>
</dbReference>
<dbReference type="SUPFAM" id="SSF46689">
    <property type="entry name" value="Homeodomain-like"/>
    <property type="match status" value="1"/>
</dbReference>
<evidence type="ECO:0000256" key="3">
    <source>
        <dbReference type="SAM" id="MobiDB-lite"/>
    </source>
</evidence>
<dbReference type="PROSITE" id="PS50977">
    <property type="entry name" value="HTH_TETR_2"/>
    <property type="match status" value="1"/>
</dbReference>
<dbReference type="Proteomes" id="UP000186058">
    <property type="component" value="Unassembled WGS sequence"/>
</dbReference>
<dbReference type="InterPro" id="IPR009057">
    <property type="entry name" value="Homeodomain-like_sf"/>
</dbReference>
<feature type="region of interest" description="Disordered" evidence="3">
    <location>
        <begin position="1"/>
        <end position="26"/>
    </location>
</feature>
<dbReference type="InterPro" id="IPR023772">
    <property type="entry name" value="DNA-bd_HTH_TetR-type_CS"/>
</dbReference>
<name>A0ABX3EUM7_9BACL</name>
<dbReference type="RefSeq" id="WP_074106464.1">
    <property type="nucleotide sequence ID" value="NZ_LVWI01000001.1"/>
</dbReference>